<evidence type="ECO:0000256" key="3">
    <source>
        <dbReference type="ARBA" id="ARBA00023125"/>
    </source>
</evidence>
<dbReference type="InterPro" id="IPR051677">
    <property type="entry name" value="AfsR-DnrI-RedD_regulator"/>
</dbReference>
<dbReference type="RefSeq" id="WP_184891736.1">
    <property type="nucleotide sequence ID" value="NZ_JACHMX010000001.1"/>
</dbReference>
<evidence type="ECO:0000256" key="6">
    <source>
        <dbReference type="SAM" id="MobiDB-lite"/>
    </source>
</evidence>
<dbReference type="Pfam" id="PF03704">
    <property type="entry name" value="BTAD"/>
    <property type="match status" value="1"/>
</dbReference>
<sequence>MRESAYFYRLFGEPAAERQGTDLPLGPPQARRVFALLLVEAGRPVPRDRIIDELWGDTPPISAKVQVQGLISGLRRALRSPPGGGPILTRGAAYVLDARPEETDTGRFTCLAAQARELLARDCHREAAQRFRDALELWRGPVLAGIPAAAEVVARWEEERLAALEGRAEADLGLGEHDRLIPELRDLLAEAPFRERVCGQLMTAFARAGRLAEALDVYTEWRRRLVDELGVEPSPAIRALHCEILRDGQDTREYPVYQEPTVPSQLPPGIPDFVGRDELIADLLGELRQDDGRDLPPVLVLTGAGGIGKSSLAIRLAHRVAAAYPDGRLFAALRGTTSEPRSPEAVLAGFLRAFGVPTEEIPRDIDECACLFRSLVHGRRVLLVLDDAAGEAQLRPLLPAGRGCAVIITSRFVLAGLEVGRQIPLDVMPPGDAKALLAKLTEIDEDPVAAQQVLDHCDGLPLALRIVGSRIGDRSGWRLADAAVELSVERRRLDWLCAGDLAVRGSLSLGYRQLAPDRQRLFRRLGLLPSADFPVWAAALADDGEPEVASRALEDLRHRHMVQPVLRATGAPRYRVHDLLRAFAVEEVAAEPERARADATERVLGGWLWLAEKAADRMSRSVLRPEPGSAARTSLDEKLVAEPLPWFQSELPALEAAVSHAAGAGLGELAWELAVVTASYFDHSGLYAEWSRCHRSALEAARASGCARGEAALLRGIGQIHLYRDDFREAGEAFTESCRISERIGDPAGRARALTGLCVLARSAGQPGRSRTTARRALAIFSEIGDVLGMAHAHTSYAVASAELGLLDEAEAELDKAARLCTELDDPHRMALVLRRRGQLHLRREDRRGAMSCLHRALELLDSLSDEVCASRVRTDLARIRARPVRPGPTKVLVSRASVPSAAPAPGGLDGRSSPRSRTAR</sequence>
<accession>A0A841AU49</accession>
<dbReference type="InterPro" id="IPR011990">
    <property type="entry name" value="TPR-like_helical_dom_sf"/>
</dbReference>
<dbReference type="PANTHER" id="PTHR35807">
    <property type="entry name" value="TRANSCRIPTIONAL REGULATOR REDD-RELATED"/>
    <property type="match status" value="1"/>
</dbReference>
<dbReference type="InterPro" id="IPR027417">
    <property type="entry name" value="P-loop_NTPase"/>
</dbReference>
<feature type="domain" description="OmpR/PhoB-type" evidence="7">
    <location>
        <begin position="1"/>
        <end position="98"/>
    </location>
</feature>
<dbReference type="InterPro" id="IPR005158">
    <property type="entry name" value="BTAD"/>
</dbReference>
<evidence type="ECO:0000256" key="2">
    <source>
        <dbReference type="ARBA" id="ARBA00023015"/>
    </source>
</evidence>
<organism evidence="8 9">
    <name type="scientific">Amycolatopsis umgeniensis</name>
    <dbReference type="NCBI Taxonomy" id="336628"/>
    <lineage>
        <taxon>Bacteria</taxon>
        <taxon>Bacillati</taxon>
        <taxon>Actinomycetota</taxon>
        <taxon>Actinomycetes</taxon>
        <taxon>Pseudonocardiales</taxon>
        <taxon>Pseudonocardiaceae</taxon>
        <taxon>Amycolatopsis</taxon>
    </lineage>
</organism>
<evidence type="ECO:0000313" key="9">
    <source>
        <dbReference type="Proteomes" id="UP000580861"/>
    </source>
</evidence>
<evidence type="ECO:0000259" key="7">
    <source>
        <dbReference type="PROSITE" id="PS51755"/>
    </source>
</evidence>
<evidence type="ECO:0000313" key="8">
    <source>
        <dbReference type="EMBL" id="MBB5850473.1"/>
    </source>
</evidence>
<gene>
    <name evidence="8" type="ORF">HDA45_000560</name>
</gene>
<evidence type="ECO:0000256" key="5">
    <source>
        <dbReference type="PROSITE-ProRule" id="PRU01091"/>
    </source>
</evidence>
<keyword evidence="9" id="KW-1185">Reference proteome</keyword>
<feature type="compositionally biased region" description="Low complexity" evidence="6">
    <location>
        <begin position="892"/>
        <end position="906"/>
    </location>
</feature>
<dbReference type="GO" id="GO:0006355">
    <property type="term" value="P:regulation of DNA-templated transcription"/>
    <property type="evidence" value="ECO:0007669"/>
    <property type="project" value="InterPro"/>
</dbReference>
<feature type="DNA-binding region" description="OmpR/PhoB-type" evidence="5">
    <location>
        <begin position="1"/>
        <end position="98"/>
    </location>
</feature>
<dbReference type="PANTHER" id="PTHR35807:SF1">
    <property type="entry name" value="TRANSCRIPTIONAL REGULATOR REDD"/>
    <property type="match status" value="1"/>
</dbReference>
<dbReference type="CDD" id="cd15831">
    <property type="entry name" value="BTAD"/>
    <property type="match status" value="1"/>
</dbReference>
<reference evidence="8 9" key="1">
    <citation type="submission" date="2020-08" db="EMBL/GenBank/DDBJ databases">
        <title>Sequencing the genomes of 1000 actinobacteria strains.</title>
        <authorList>
            <person name="Klenk H.-P."/>
        </authorList>
    </citation>
    <scope>NUCLEOTIDE SEQUENCE [LARGE SCALE GENOMIC DNA]</scope>
    <source>
        <strain evidence="8 9">DSM 45272</strain>
    </source>
</reference>
<feature type="region of interest" description="Disordered" evidence="6">
    <location>
        <begin position="889"/>
        <end position="921"/>
    </location>
</feature>
<dbReference type="PRINTS" id="PR00364">
    <property type="entry name" value="DISEASERSIST"/>
</dbReference>
<proteinExistence type="inferred from homology"/>
<dbReference type="PROSITE" id="PS51755">
    <property type="entry name" value="OMPR_PHOB"/>
    <property type="match status" value="1"/>
</dbReference>
<evidence type="ECO:0000256" key="1">
    <source>
        <dbReference type="ARBA" id="ARBA00005820"/>
    </source>
</evidence>
<keyword evidence="2" id="KW-0805">Transcription regulation</keyword>
<comment type="caution">
    <text evidence="8">The sequence shown here is derived from an EMBL/GenBank/DDBJ whole genome shotgun (WGS) entry which is preliminary data.</text>
</comment>
<dbReference type="InterPro" id="IPR001867">
    <property type="entry name" value="OmpR/PhoB-type_DNA-bd"/>
</dbReference>
<protein>
    <submittedName>
        <fullName evidence="8">DNA-binding SARP family transcriptional activator</fullName>
    </submittedName>
</protein>
<dbReference type="SUPFAM" id="SSF52540">
    <property type="entry name" value="P-loop containing nucleoside triphosphate hydrolases"/>
    <property type="match status" value="1"/>
</dbReference>
<dbReference type="SMART" id="SM00862">
    <property type="entry name" value="Trans_reg_C"/>
    <property type="match status" value="1"/>
</dbReference>
<dbReference type="InterPro" id="IPR019734">
    <property type="entry name" value="TPR_rpt"/>
</dbReference>
<dbReference type="Proteomes" id="UP000580861">
    <property type="component" value="Unassembled WGS sequence"/>
</dbReference>
<keyword evidence="3 5" id="KW-0238">DNA-binding</keyword>
<dbReference type="InterPro" id="IPR016032">
    <property type="entry name" value="Sig_transdc_resp-reg_C-effctor"/>
</dbReference>
<dbReference type="SMART" id="SM00028">
    <property type="entry name" value="TPR"/>
    <property type="match status" value="5"/>
</dbReference>
<dbReference type="GO" id="GO:0000160">
    <property type="term" value="P:phosphorelay signal transduction system"/>
    <property type="evidence" value="ECO:0007669"/>
    <property type="project" value="InterPro"/>
</dbReference>
<name>A0A841AU49_9PSEU</name>
<dbReference type="InterPro" id="IPR036388">
    <property type="entry name" value="WH-like_DNA-bd_sf"/>
</dbReference>
<dbReference type="EMBL" id="JACHMX010000001">
    <property type="protein sequence ID" value="MBB5850473.1"/>
    <property type="molecule type" value="Genomic_DNA"/>
</dbReference>
<dbReference type="Gene3D" id="1.10.10.10">
    <property type="entry name" value="Winged helix-like DNA-binding domain superfamily/Winged helix DNA-binding domain"/>
    <property type="match status" value="2"/>
</dbReference>
<dbReference type="GO" id="GO:0003677">
    <property type="term" value="F:DNA binding"/>
    <property type="evidence" value="ECO:0007669"/>
    <property type="project" value="UniProtKB-UniRule"/>
</dbReference>
<dbReference type="SUPFAM" id="SSF48452">
    <property type="entry name" value="TPR-like"/>
    <property type="match status" value="2"/>
</dbReference>
<dbReference type="Gene3D" id="3.40.50.300">
    <property type="entry name" value="P-loop containing nucleotide triphosphate hydrolases"/>
    <property type="match status" value="1"/>
</dbReference>
<dbReference type="SUPFAM" id="SSF46894">
    <property type="entry name" value="C-terminal effector domain of the bipartite response regulators"/>
    <property type="match status" value="1"/>
</dbReference>
<comment type="similarity">
    <text evidence="1">Belongs to the AfsR/DnrI/RedD regulatory family.</text>
</comment>
<evidence type="ECO:0000256" key="4">
    <source>
        <dbReference type="ARBA" id="ARBA00023163"/>
    </source>
</evidence>
<dbReference type="GO" id="GO:0043531">
    <property type="term" value="F:ADP binding"/>
    <property type="evidence" value="ECO:0007669"/>
    <property type="project" value="InterPro"/>
</dbReference>
<dbReference type="AlphaFoldDB" id="A0A841AU49"/>
<dbReference type="SMART" id="SM01043">
    <property type="entry name" value="BTAD"/>
    <property type="match status" value="1"/>
</dbReference>
<dbReference type="Gene3D" id="1.25.40.10">
    <property type="entry name" value="Tetratricopeptide repeat domain"/>
    <property type="match status" value="2"/>
</dbReference>
<keyword evidence="4" id="KW-0804">Transcription</keyword>